<dbReference type="InterPro" id="IPR029063">
    <property type="entry name" value="SAM-dependent_MTases_sf"/>
</dbReference>
<dbReference type="Proteomes" id="UP000319809">
    <property type="component" value="Chromosome"/>
</dbReference>
<dbReference type="KEGG" id="spol:FH971_01370"/>
<name>A0A4Y5YB36_9GAMM</name>
<accession>A0A4Y5YB36</accession>
<gene>
    <name evidence="1" type="ORF">FH971_01370</name>
</gene>
<dbReference type="GO" id="GO:0008168">
    <property type="term" value="F:methyltransferase activity"/>
    <property type="evidence" value="ECO:0007669"/>
    <property type="project" value="UniProtKB-KW"/>
</dbReference>
<organism evidence="1 2">
    <name type="scientific">Shewanella polaris</name>
    <dbReference type="NCBI Taxonomy" id="2588449"/>
    <lineage>
        <taxon>Bacteria</taxon>
        <taxon>Pseudomonadati</taxon>
        <taxon>Pseudomonadota</taxon>
        <taxon>Gammaproteobacteria</taxon>
        <taxon>Alteromonadales</taxon>
        <taxon>Shewanellaceae</taxon>
        <taxon>Shewanella</taxon>
    </lineage>
</organism>
<keyword evidence="1" id="KW-0808">Transferase</keyword>
<dbReference type="RefSeq" id="WP_140233078.1">
    <property type="nucleotide sequence ID" value="NZ_CP041036.1"/>
</dbReference>
<keyword evidence="2" id="KW-1185">Reference proteome</keyword>
<sequence length="222" mass="24952">MSSCPLCHYETVAFHQDKKRPYVRCPQCLLVSVPSAFYLDKIAEKAHYDCHNNDVADAGYQHFLSRTLTPLLAQLTPNAKGLDFGCGEGAVLSKMAAKQGISVANYDLFYHLTPQVLTQQYDFVCLTEVIEHIADAQSLVEQLSQLLLPGGILAVMTKRVPCVDTFANWSYKIDPTHINFYAIETFEWIALQQGWQLEVIDSDVVFFHVPFSSEQLSESPSK</sequence>
<evidence type="ECO:0000313" key="2">
    <source>
        <dbReference type="Proteomes" id="UP000319809"/>
    </source>
</evidence>
<dbReference type="AlphaFoldDB" id="A0A4Y5YB36"/>
<evidence type="ECO:0000313" key="1">
    <source>
        <dbReference type="EMBL" id="QDE29733.1"/>
    </source>
</evidence>
<keyword evidence="1" id="KW-0489">Methyltransferase</keyword>
<dbReference type="EMBL" id="CP041036">
    <property type="protein sequence ID" value="QDE29733.1"/>
    <property type="molecule type" value="Genomic_DNA"/>
</dbReference>
<protein>
    <submittedName>
        <fullName evidence="1">Class I SAM-dependent methyltransferase</fullName>
    </submittedName>
</protein>
<dbReference type="GO" id="GO:0032259">
    <property type="term" value="P:methylation"/>
    <property type="evidence" value="ECO:0007669"/>
    <property type="project" value="UniProtKB-KW"/>
</dbReference>
<dbReference type="Pfam" id="PF13489">
    <property type="entry name" value="Methyltransf_23"/>
    <property type="match status" value="1"/>
</dbReference>
<proteinExistence type="predicted"/>
<reference evidence="1 2" key="1">
    <citation type="submission" date="2019-06" db="EMBL/GenBank/DDBJ databases">
        <title>The genome of Shewanella sp. SM1901.</title>
        <authorList>
            <person name="Cha Q."/>
        </authorList>
    </citation>
    <scope>NUCLEOTIDE SEQUENCE [LARGE SCALE GENOMIC DNA]</scope>
    <source>
        <strain evidence="1 2">SM1901</strain>
    </source>
</reference>
<dbReference type="Gene3D" id="3.40.50.150">
    <property type="entry name" value="Vaccinia Virus protein VP39"/>
    <property type="match status" value="2"/>
</dbReference>
<dbReference type="SUPFAM" id="SSF53335">
    <property type="entry name" value="S-adenosyl-L-methionine-dependent methyltransferases"/>
    <property type="match status" value="1"/>
</dbReference>